<keyword evidence="4" id="KW-1185">Reference proteome</keyword>
<protein>
    <submittedName>
        <fullName evidence="3">PEP-CTERM sorting domain-containing protein</fullName>
    </submittedName>
</protein>
<organism evidence="3 4">
    <name type="scientific">Pseudaquabacterium rugosum</name>
    <dbReference type="NCBI Taxonomy" id="2984194"/>
    <lineage>
        <taxon>Bacteria</taxon>
        <taxon>Pseudomonadati</taxon>
        <taxon>Pseudomonadota</taxon>
        <taxon>Betaproteobacteria</taxon>
        <taxon>Burkholderiales</taxon>
        <taxon>Sphaerotilaceae</taxon>
        <taxon>Pseudaquabacterium</taxon>
    </lineage>
</organism>
<comment type="caution">
    <text evidence="3">The sequence shown here is derived from an EMBL/GenBank/DDBJ whole genome shotgun (WGS) entry which is preliminary data.</text>
</comment>
<dbReference type="EMBL" id="JBBUTF010000015">
    <property type="protein sequence ID" value="MEK8027535.1"/>
    <property type="molecule type" value="Genomic_DNA"/>
</dbReference>
<feature type="chain" id="PRO_5045963136" evidence="1">
    <location>
        <begin position="23"/>
        <end position="234"/>
    </location>
</feature>
<gene>
    <name evidence="3" type="ORF">AACH11_16350</name>
</gene>
<accession>A0ABU9BCA4</accession>
<dbReference type="Proteomes" id="UP001368500">
    <property type="component" value="Unassembled WGS sequence"/>
</dbReference>
<dbReference type="InterPro" id="IPR013424">
    <property type="entry name" value="Ice-binding_C"/>
</dbReference>
<keyword evidence="1" id="KW-0732">Signal</keyword>
<feature type="domain" description="Ice-binding protein C-terminal" evidence="2">
    <location>
        <begin position="209"/>
        <end position="231"/>
    </location>
</feature>
<evidence type="ECO:0000259" key="2">
    <source>
        <dbReference type="Pfam" id="PF07589"/>
    </source>
</evidence>
<evidence type="ECO:0000256" key="1">
    <source>
        <dbReference type="SAM" id="SignalP"/>
    </source>
</evidence>
<sequence length="234" mass="23723">MFNIKKVAAAVTVALCAVPSFAAIVSNGSFESATGVASRVTTNVTDWSSVAEFAFVANSTTLGLGNNTSWGNFGAIDLLAATTSPDGGNFIAIDADFLNNGALSTTLSGLTVGESYTLSFYQAVAKQSVAGNSGAVWSDWQVSVGGNVIGTSTQQTASTSNGFFSGWLLQTMTFQATAASETLSFLAQGGPTGLPPFVLLDGVSVTATAVPEPTMLALVGLGLAGIGLSRRKRA</sequence>
<proteinExistence type="predicted"/>
<dbReference type="NCBIfam" id="TIGR02595">
    <property type="entry name" value="PEP_CTERM"/>
    <property type="match status" value="1"/>
</dbReference>
<dbReference type="RefSeq" id="WP_341375319.1">
    <property type="nucleotide sequence ID" value="NZ_JBBUTF010000015.1"/>
</dbReference>
<reference evidence="3 4" key="1">
    <citation type="submission" date="2024-04" db="EMBL/GenBank/DDBJ databases">
        <title>Novel species of the genus Ideonella isolated from streams.</title>
        <authorList>
            <person name="Lu H."/>
        </authorList>
    </citation>
    <scope>NUCLEOTIDE SEQUENCE [LARGE SCALE GENOMIC DNA]</scope>
    <source>
        <strain evidence="3 4">BYS139W</strain>
    </source>
</reference>
<feature type="signal peptide" evidence="1">
    <location>
        <begin position="1"/>
        <end position="22"/>
    </location>
</feature>
<evidence type="ECO:0000313" key="3">
    <source>
        <dbReference type="EMBL" id="MEK8027535.1"/>
    </source>
</evidence>
<name>A0ABU9BCA4_9BURK</name>
<dbReference type="Pfam" id="PF07589">
    <property type="entry name" value="PEP-CTERM"/>
    <property type="match status" value="1"/>
</dbReference>
<evidence type="ECO:0000313" key="4">
    <source>
        <dbReference type="Proteomes" id="UP001368500"/>
    </source>
</evidence>